<protein>
    <submittedName>
        <fullName evidence="1">Uncharacterized protein</fullName>
    </submittedName>
</protein>
<proteinExistence type="predicted"/>
<dbReference type="RefSeq" id="XP_007415343.1">
    <property type="nucleotide sequence ID" value="XM_007415281.1"/>
</dbReference>
<dbReference type="AlphaFoldDB" id="F4S1J5"/>
<dbReference type="VEuPathDB" id="FungiDB:MELLADRAFT_92115"/>
<evidence type="ECO:0000313" key="2">
    <source>
        <dbReference type="Proteomes" id="UP000001072"/>
    </source>
</evidence>
<gene>
    <name evidence="1" type="ORF">MELLADRAFT_92115</name>
</gene>
<dbReference type="EMBL" id="GL883138">
    <property type="protein sequence ID" value="EGG01493.1"/>
    <property type="molecule type" value="Genomic_DNA"/>
</dbReference>
<keyword evidence="2" id="KW-1185">Reference proteome</keyword>
<accession>F4S1J5</accession>
<reference evidence="2" key="1">
    <citation type="journal article" date="2011" name="Proc. Natl. Acad. Sci. U.S.A.">
        <title>Obligate biotrophy features unraveled by the genomic analysis of rust fungi.</title>
        <authorList>
            <person name="Duplessis S."/>
            <person name="Cuomo C.A."/>
            <person name="Lin Y.-C."/>
            <person name="Aerts A."/>
            <person name="Tisserant E."/>
            <person name="Veneault-Fourrey C."/>
            <person name="Joly D.L."/>
            <person name="Hacquard S."/>
            <person name="Amselem J."/>
            <person name="Cantarel B.L."/>
            <person name="Chiu R."/>
            <person name="Coutinho P.M."/>
            <person name="Feau N."/>
            <person name="Field M."/>
            <person name="Frey P."/>
            <person name="Gelhaye E."/>
            <person name="Goldberg J."/>
            <person name="Grabherr M.G."/>
            <person name="Kodira C.D."/>
            <person name="Kohler A."/>
            <person name="Kuees U."/>
            <person name="Lindquist E.A."/>
            <person name="Lucas S.M."/>
            <person name="Mago R."/>
            <person name="Mauceli E."/>
            <person name="Morin E."/>
            <person name="Murat C."/>
            <person name="Pangilinan J.L."/>
            <person name="Park R."/>
            <person name="Pearson M."/>
            <person name="Quesneville H."/>
            <person name="Rouhier N."/>
            <person name="Sakthikumar S."/>
            <person name="Salamov A.A."/>
            <person name="Schmutz J."/>
            <person name="Selles B."/>
            <person name="Shapiro H."/>
            <person name="Tanguay P."/>
            <person name="Tuskan G.A."/>
            <person name="Henrissat B."/>
            <person name="Van de Peer Y."/>
            <person name="Rouze P."/>
            <person name="Ellis J.G."/>
            <person name="Dodds P.N."/>
            <person name="Schein J.E."/>
            <person name="Zhong S."/>
            <person name="Hamelin R.C."/>
            <person name="Grigoriev I.V."/>
            <person name="Szabo L.J."/>
            <person name="Martin F."/>
        </authorList>
    </citation>
    <scope>NUCLEOTIDE SEQUENCE [LARGE SCALE GENOMIC DNA]</scope>
    <source>
        <strain evidence="2">98AG31 / pathotype 3-4-7</strain>
    </source>
</reference>
<evidence type="ECO:0000313" key="1">
    <source>
        <dbReference type="EMBL" id="EGG01493.1"/>
    </source>
</evidence>
<dbReference type="HOGENOM" id="CLU_2638564_0_0_1"/>
<dbReference type="GeneID" id="18936134"/>
<name>F4S1J5_MELLP</name>
<dbReference type="Proteomes" id="UP000001072">
    <property type="component" value="Unassembled WGS sequence"/>
</dbReference>
<sequence length="77" mass="8012">MVVVLVGPATAWRPRPPTESGGGTEPPLNLLLVCLNIALKDSVFVGWLLVLEVVLVPACGSPLAGVLPVEAITYFSS</sequence>
<dbReference type="InParanoid" id="F4S1J5"/>
<dbReference type="KEGG" id="mlr:MELLADRAFT_92115"/>
<organism evidence="2">
    <name type="scientific">Melampsora larici-populina (strain 98AG31 / pathotype 3-4-7)</name>
    <name type="common">Poplar leaf rust fungus</name>
    <dbReference type="NCBI Taxonomy" id="747676"/>
    <lineage>
        <taxon>Eukaryota</taxon>
        <taxon>Fungi</taxon>
        <taxon>Dikarya</taxon>
        <taxon>Basidiomycota</taxon>
        <taxon>Pucciniomycotina</taxon>
        <taxon>Pucciniomycetes</taxon>
        <taxon>Pucciniales</taxon>
        <taxon>Melampsoraceae</taxon>
        <taxon>Melampsora</taxon>
    </lineage>
</organism>